<evidence type="ECO:0000313" key="1">
    <source>
        <dbReference type="EMBL" id="EAU85465.2"/>
    </source>
</evidence>
<dbReference type="AlphaFoldDB" id="A8NTQ7"/>
<keyword evidence="2" id="KW-1185">Reference proteome</keyword>
<dbReference type="OrthoDB" id="2564485at2759"/>
<dbReference type="GeneID" id="6012822"/>
<dbReference type="VEuPathDB" id="FungiDB:CC1G_06366"/>
<gene>
    <name evidence="1" type="ORF">CC1G_06366</name>
</gene>
<protein>
    <submittedName>
        <fullName evidence="1">Uncharacterized protein</fullName>
    </submittedName>
</protein>
<accession>A8NTQ7</accession>
<reference evidence="1 2" key="1">
    <citation type="journal article" date="2010" name="Proc. Natl. Acad. Sci. U.S.A.">
        <title>Insights into evolution of multicellular fungi from the assembled chromosomes of the mushroom Coprinopsis cinerea (Coprinus cinereus).</title>
        <authorList>
            <person name="Stajich J.E."/>
            <person name="Wilke S.K."/>
            <person name="Ahren D."/>
            <person name="Au C.H."/>
            <person name="Birren B.W."/>
            <person name="Borodovsky M."/>
            <person name="Burns C."/>
            <person name="Canback B."/>
            <person name="Casselton L.A."/>
            <person name="Cheng C.K."/>
            <person name="Deng J."/>
            <person name="Dietrich F.S."/>
            <person name="Fargo D.C."/>
            <person name="Farman M.L."/>
            <person name="Gathman A.C."/>
            <person name="Goldberg J."/>
            <person name="Guigo R."/>
            <person name="Hoegger P.J."/>
            <person name="Hooker J.B."/>
            <person name="Huggins A."/>
            <person name="James T.Y."/>
            <person name="Kamada T."/>
            <person name="Kilaru S."/>
            <person name="Kodira C."/>
            <person name="Kues U."/>
            <person name="Kupfer D."/>
            <person name="Kwan H.S."/>
            <person name="Lomsadze A."/>
            <person name="Li W."/>
            <person name="Lilly W.W."/>
            <person name="Ma L.J."/>
            <person name="Mackey A.J."/>
            <person name="Manning G."/>
            <person name="Martin F."/>
            <person name="Muraguchi H."/>
            <person name="Natvig D.O."/>
            <person name="Palmerini H."/>
            <person name="Ramesh M.A."/>
            <person name="Rehmeyer C.J."/>
            <person name="Roe B.A."/>
            <person name="Shenoy N."/>
            <person name="Stanke M."/>
            <person name="Ter-Hovhannisyan V."/>
            <person name="Tunlid A."/>
            <person name="Velagapudi R."/>
            <person name="Vision T.J."/>
            <person name="Zeng Q."/>
            <person name="Zolan M.E."/>
            <person name="Pukkila P.J."/>
        </authorList>
    </citation>
    <scope>NUCLEOTIDE SEQUENCE [LARGE SCALE GENOMIC DNA]</scope>
    <source>
        <strain evidence="2">Okayama-7 / 130 / ATCC MYA-4618 / FGSC 9003</strain>
    </source>
</reference>
<dbReference type="KEGG" id="cci:CC1G_06366"/>
<dbReference type="RefSeq" id="XP_001836281.2">
    <property type="nucleotide sequence ID" value="XM_001836229.2"/>
</dbReference>
<dbReference type="HOGENOM" id="CLU_667334_0_0_1"/>
<dbReference type="OMA" id="SANQCQW"/>
<dbReference type="EMBL" id="AACS02000004">
    <property type="protein sequence ID" value="EAU85465.2"/>
    <property type="molecule type" value="Genomic_DNA"/>
</dbReference>
<evidence type="ECO:0000313" key="2">
    <source>
        <dbReference type="Proteomes" id="UP000001861"/>
    </source>
</evidence>
<name>A8NTQ7_COPC7</name>
<organism evidence="1 2">
    <name type="scientific">Coprinopsis cinerea (strain Okayama-7 / 130 / ATCC MYA-4618 / FGSC 9003)</name>
    <name type="common">Inky cap fungus</name>
    <name type="synonym">Hormographiella aspergillata</name>
    <dbReference type="NCBI Taxonomy" id="240176"/>
    <lineage>
        <taxon>Eukaryota</taxon>
        <taxon>Fungi</taxon>
        <taxon>Dikarya</taxon>
        <taxon>Basidiomycota</taxon>
        <taxon>Agaricomycotina</taxon>
        <taxon>Agaricomycetes</taxon>
        <taxon>Agaricomycetidae</taxon>
        <taxon>Agaricales</taxon>
        <taxon>Agaricineae</taxon>
        <taxon>Psathyrellaceae</taxon>
        <taxon>Coprinopsis</taxon>
    </lineage>
</organism>
<comment type="caution">
    <text evidence="1">The sequence shown here is derived from an EMBL/GenBank/DDBJ whole genome shotgun (WGS) entry which is preliminary data.</text>
</comment>
<dbReference type="InParanoid" id="A8NTQ7"/>
<dbReference type="Proteomes" id="UP000001861">
    <property type="component" value="Unassembled WGS sequence"/>
</dbReference>
<proteinExistence type="predicted"/>
<sequence length="412" mass="46186">MIAGLVVINVALVGYDEVTEFANTYPINDTTKTAWNKPLLPLVGKVSYSCNPRVISVGDTLKTNNGLFEWRVTQIPVPSPNATELIYKGVQLDSCDNRFITLTWDLRTHKLEAEMEIHCHADKIFSLAEHERRRKAGALTSLIATTSLQMEFVPLIIIDIHDQSPVGHQYSFQSLFTSAFFDIIDIANTTYHASNFTSPFAITAKARAKQRPLWLLHNNYTDQVDEVPELELFAMNQVTNTGFGLPSNLRELANATFYNPLFNMFWLLHYATRLDLGNFEQRNFLAKPWVGPDTLVHDFAHPDLGSGLGSTSSGLEYRVSQSAKKSGLLLKPTTVKRTGTILLALPFIKILRSRAQTVVHIIILRQHPFFSVNFSSGCHLDRGFPGSDTQVKFTVAMYGLCSTSILDILLYD</sequence>